<sequence length="105" mass="12352">MNSGNHGCMRQQSYGRRTAQQKGDTKSFYQPRYAESLCPLPEHGENDDYLKYEVSYVGYEDYEHGENDDYLKYEERYMGYEDYEEYDDIGGCHGGRARDDCFGPH</sequence>
<accession>A0A811QS19</accession>
<gene>
    <name evidence="2" type="ORF">NCGR_LOCUS44667</name>
</gene>
<dbReference type="EMBL" id="CAJGYO010000011">
    <property type="protein sequence ID" value="CAD6261246.1"/>
    <property type="molecule type" value="Genomic_DNA"/>
</dbReference>
<keyword evidence="3" id="KW-1185">Reference proteome</keyword>
<organism evidence="2 3">
    <name type="scientific">Miscanthus lutarioriparius</name>
    <dbReference type="NCBI Taxonomy" id="422564"/>
    <lineage>
        <taxon>Eukaryota</taxon>
        <taxon>Viridiplantae</taxon>
        <taxon>Streptophyta</taxon>
        <taxon>Embryophyta</taxon>
        <taxon>Tracheophyta</taxon>
        <taxon>Spermatophyta</taxon>
        <taxon>Magnoliopsida</taxon>
        <taxon>Liliopsida</taxon>
        <taxon>Poales</taxon>
        <taxon>Poaceae</taxon>
        <taxon>PACMAD clade</taxon>
        <taxon>Panicoideae</taxon>
        <taxon>Andropogonodae</taxon>
        <taxon>Andropogoneae</taxon>
        <taxon>Saccharinae</taxon>
        <taxon>Miscanthus</taxon>
    </lineage>
</organism>
<protein>
    <submittedName>
        <fullName evidence="2">Uncharacterized protein</fullName>
    </submittedName>
</protein>
<dbReference type="Proteomes" id="UP000604825">
    <property type="component" value="Unassembled WGS sequence"/>
</dbReference>
<evidence type="ECO:0000256" key="1">
    <source>
        <dbReference type="SAM" id="MobiDB-lite"/>
    </source>
</evidence>
<evidence type="ECO:0000313" key="2">
    <source>
        <dbReference type="EMBL" id="CAD6261246.1"/>
    </source>
</evidence>
<proteinExistence type="predicted"/>
<feature type="region of interest" description="Disordered" evidence="1">
    <location>
        <begin position="1"/>
        <end position="28"/>
    </location>
</feature>
<feature type="compositionally biased region" description="Polar residues" evidence="1">
    <location>
        <begin position="1"/>
        <end position="22"/>
    </location>
</feature>
<name>A0A811QS19_9POAL</name>
<comment type="caution">
    <text evidence="2">The sequence shown here is derived from an EMBL/GenBank/DDBJ whole genome shotgun (WGS) entry which is preliminary data.</text>
</comment>
<evidence type="ECO:0000313" key="3">
    <source>
        <dbReference type="Proteomes" id="UP000604825"/>
    </source>
</evidence>
<dbReference type="AlphaFoldDB" id="A0A811QS19"/>
<reference evidence="2" key="1">
    <citation type="submission" date="2020-10" db="EMBL/GenBank/DDBJ databases">
        <authorList>
            <person name="Han B."/>
            <person name="Lu T."/>
            <person name="Zhao Q."/>
            <person name="Huang X."/>
            <person name="Zhao Y."/>
        </authorList>
    </citation>
    <scope>NUCLEOTIDE SEQUENCE</scope>
</reference>